<dbReference type="InterPro" id="IPR050109">
    <property type="entry name" value="HTH-type_TetR-like_transc_reg"/>
</dbReference>
<dbReference type="PRINTS" id="PR00455">
    <property type="entry name" value="HTHTETR"/>
</dbReference>
<keyword evidence="3" id="KW-0804">Transcription</keyword>
<dbReference type="InterPro" id="IPR001647">
    <property type="entry name" value="HTH_TetR"/>
</dbReference>
<feature type="domain" description="HTH tetR-type" evidence="5">
    <location>
        <begin position="6"/>
        <end position="66"/>
    </location>
</feature>
<protein>
    <submittedName>
        <fullName evidence="6">TetR/AcrR family transcriptional regulator</fullName>
    </submittedName>
</protein>
<sequence length="228" mass="24912">MQDRARRTRGALIAAGSRAFAEQGFERSSLSAILHDAGVTKGAFRFHFASKAHLAATILGMERSVWPELARRTRERPAGGAQNLIDFSLEAACRLLQDPVTWAGLRMRVLGAPAGAADRSPWTGIVRGFLDQAGREGALRPGLDPGEVAESWFEAFIGVYMVAAGGCGGHRDLTRRLSTMWRIFMPAIVEPGAAARLRYVPRSTDCVLPPDVWDGWDGWDRSARIPEL</sequence>
<evidence type="ECO:0000313" key="6">
    <source>
        <dbReference type="EMBL" id="MBR7830518.1"/>
    </source>
</evidence>
<dbReference type="GO" id="GO:0003700">
    <property type="term" value="F:DNA-binding transcription factor activity"/>
    <property type="evidence" value="ECO:0007669"/>
    <property type="project" value="TreeGrafter"/>
</dbReference>
<keyword evidence="2 4" id="KW-0238">DNA-binding</keyword>
<accession>A0A941IMZ6</accession>
<evidence type="ECO:0000259" key="5">
    <source>
        <dbReference type="PROSITE" id="PS50977"/>
    </source>
</evidence>
<dbReference type="Proteomes" id="UP000676325">
    <property type="component" value="Unassembled WGS sequence"/>
</dbReference>
<dbReference type="InterPro" id="IPR023772">
    <property type="entry name" value="DNA-bd_HTH_TetR-type_CS"/>
</dbReference>
<feature type="DNA-binding region" description="H-T-H motif" evidence="4">
    <location>
        <begin position="29"/>
        <end position="48"/>
    </location>
</feature>
<dbReference type="SUPFAM" id="SSF46689">
    <property type="entry name" value="Homeodomain-like"/>
    <property type="match status" value="1"/>
</dbReference>
<organism evidence="6 7">
    <name type="scientific">Actinospica acidithermotolerans</name>
    <dbReference type="NCBI Taxonomy" id="2828514"/>
    <lineage>
        <taxon>Bacteria</taxon>
        <taxon>Bacillati</taxon>
        <taxon>Actinomycetota</taxon>
        <taxon>Actinomycetes</taxon>
        <taxon>Catenulisporales</taxon>
        <taxon>Actinospicaceae</taxon>
        <taxon>Actinospica</taxon>
    </lineage>
</organism>
<proteinExistence type="predicted"/>
<evidence type="ECO:0000313" key="7">
    <source>
        <dbReference type="Proteomes" id="UP000676325"/>
    </source>
</evidence>
<comment type="caution">
    <text evidence="6">The sequence shown here is derived from an EMBL/GenBank/DDBJ whole genome shotgun (WGS) entry which is preliminary data.</text>
</comment>
<dbReference type="Gene3D" id="1.10.357.10">
    <property type="entry name" value="Tetracycline Repressor, domain 2"/>
    <property type="match status" value="1"/>
</dbReference>
<dbReference type="RefSeq" id="WP_212521644.1">
    <property type="nucleotide sequence ID" value="NZ_JAGSOH010000137.1"/>
</dbReference>
<keyword evidence="7" id="KW-1185">Reference proteome</keyword>
<reference evidence="6" key="1">
    <citation type="submission" date="2021-04" db="EMBL/GenBank/DDBJ databases">
        <title>Genome based classification of Actinospica acidithermotolerans sp. nov., an actinobacterium isolated from an Indonesian hot spring.</title>
        <authorList>
            <person name="Kusuma A.B."/>
            <person name="Putra K.E."/>
            <person name="Nafisah S."/>
            <person name="Loh J."/>
            <person name="Nouioui I."/>
            <person name="Goodfellow M."/>
        </authorList>
    </citation>
    <scope>NUCLEOTIDE SEQUENCE</scope>
    <source>
        <strain evidence="6">MGRD01-02</strain>
    </source>
</reference>
<dbReference type="InterPro" id="IPR036271">
    <property type="entry name" value="Tet_transcr_reg_TetR-rel_C_sf"/>
</dbReference>
<keyword evidence="1" id="KW-0805">Transcription regulation</keyword>
<evidence type="ECO:0000256" key="3">
    <source>
        <dbReference type="ARBA" id="ARBA00023163"/>
    </source>
</evidence>
<dbReference type="PROSITE" id="PS50977">
    <property type="entry name" value="HTH_TETR_2"/>
    <property type="match status" value="1"/>
</dbReference>
<dbReference type="AlphaFoldDB" id="A0A941IMZ6"/>
<dbReference type="InterPro" id="IPR009057">
    <property type="entry name" value="Homeodomain-like_sf"/>
</dbReference>
<dbReference type="GO" id="GO:0000976">
    <property type="term" value="F:transcription cis-regulatory region binding"/>
    <property type="evidence" value="ECO:0007669"/>
    <property type="project" value="TreeGrafter"/>
</dbReference>
<dbReference type="EMBL" id="JAGSOH010000137">
    <property type="protein sequence ID" value="MBR7830518.1"/>
    <property type="molecule type" value="Genomic_DNA"/>
</dbReference>
<dbReference type="PANTHER" id="PTHR30055">
    <property type="entry name" value="HTH-TYPE TRANSCRIPTIONAL REGULATOR RUTR"/>
    <property type="match status" value="1"/>
</dbReference>
<dbReference type="Pfam" id="PF00440">
    <property type="entry name" value="TetR_N"/>
    <property type="match status" value="1"/>
</dbReference>
<dbReference type="PROSITE" id="PS01081">
    <property type="entry name" value="HTH_TETR_1"/>
    <property type="match status" value="1"/>
</dbReference>
<evidence type="ECO:0000256" key="1">
    <source>
        <dbReference type="ARBA" id="ARBA00023015"/>
    </source>
</evidence>
<gene>
    <name evidence="6" type="ORF">KDK95_29725</name>
</gene>
<dbReference type="PANTHER" id="PTHR30055:SF234">
    <property type="entry name" value="HTH-TYPE TRANSCRIPTIONAL REGULATOR BETI"/>
    <property type="match status" value="1"/>
</dbReference>
<evidence type="ECO:0000256" key="4">
    <source>
        <dbReference type="PROSITE-ProRule" id="PRU00335"/>
    </source>
</evidence>
<evidence type="ECO:0000256" key="2">
    <source>
        <dbReference type="ARBA" id="ARBA00023125"/>
    </source>
</evidence>
<dbReference type="SUPFAM" id="SSF48498">
    <property type="entry name" value="Tetracyclin repressor-like, C-terminal domain"/>
    <property type="match status" value="1"/>
</dbReference>
<name>A0A941IMZ6_9ACTN</name>